<feature type="region of interest" description="Disordered" evidence="1">
    <location>
        <begin position="98"/>
        <end position="130"/>
    </location>
</feature>
<organism evidence="2 3">
    <name type="scientific">Coccidioides immitis RMSCC 2394</name>
    <dbReference type="NCBI Taxonomy" id="404692"/>
    <lineage>
        <taxon>Eukaryota</taxon>
        <taxon>Fungi</taxon>
        <taxon>Dikarya</taxon>
        <taxon>Ascomycota</taxon>
        <taxon>Pezizomycotina</taxon>
        <taxon>Eurotiomycetes</taxon>
        <taxon>Eurotiomycetidae</taxon>
        <taxon>Onygenales</taxon>
        <taxon>Onygenaceae</taxon>
        <taxon>Coccidioides</taxon>
    </lineage>
</organism>
<dbReference type="Proteomes" id="UP000054565">
    <property type="component" value="Unassembled WGS sequence"/>
</dbReference>
<sequence length="217" mass="23721">MRVKGVSKAIHPLPFSFVDVNRDRWCTLAKSAPMSNCGKREVEKVALYIPSHPYNDSNPKRSSFVQASRHHTPKSPSGSPRGAKRDRLALVSQVVQVPRDPLSQPQTPTFPGAQSPLGLSSSTSSRGTPNKVVAVSHENHESYGDIQCDWMASHGWPNSSYEAKVPKARDIIPDWLFSNCKLQICSAAYSSSALPERAYLGQATGMRHQSLASRPAA</sequence>
<feature type="compositionally biased region" description="Low complexity" evidence="1">
    <location>
        <begin position="115"/>
        <end position="129"/>
    </location>
</feature>
<reference evidence="3" key="1">
    <citation type="journal article" date="2010" name="Genome Res.">
        <title>Population genomic sequencing of Coccidioides fungi reveals recent hybridization and transposon control.</title>
        <authorList>
            <person name="Neafsey D.E."/>
            <person name="Barker B.M."/>
            <person name="Sharpton T.J."/>
            <person name="Stajich J.E."/>
            <person name="Park D.J."/>
            <person name="Whiston E."/>
            <person name="Hung C.-Y."/>
            <person name="McMahan C."/>
            <person name="White J."/>
            <person name="Sykes S."/>
            <person name="Heiman D."/>
            <person name="Young S."/>
            <person name="Zeng Q."/>
            <person name="Abouelleil A."/>
            <person name="Aftuck L."/>
            <person name="Bessette D."/>
            <person name="Brown A."/>
            <person name="FitzGerald M."/>
            <person name="Lui A."/>
            <person name="Macdonald J.P."/>
            <person name="Priest M."/>
            <person name="Orbach M.J."/>
            <person name="Galgiani J.N."/>
            <person name="Kirkland T.N."/>
            <person name="Cole G.T."/>
            <person name="Birren B.W."/>
            <person name="Henn M.R."/>
            <person name="Taylor J.W."/>
            <person name="Rounsley S.D."/>
        </authorList>
    </citation>
    <scope>NUCLEOTIDE SEQUENCE [LARGE SCALE GENOMIC DNA]</scope>
    <source>
        <strain evidence="3">RMSCC 2394</strain>
    </source>
</reference>
<evidence type="ECO:0000256" key="1">
    <source>
        <dbReference type="SAM" id="MobiDB-lite"/>
    </source>
</evidence>
<evidence type="ECO:0000313" key="3">
    <source>
        <dbReference type="Proteomes" id="UP000054565"/>
    </source>
</evidence>
<accession>A0A0J6YN43</accession>
<feature type="compositionally biased region" description="Polar residues" evidence="1">
    <location>
        <begin position="54"/>
        <end position="66"/>
    </location>
</feature>
<gene>
    <name evidence="2" type="ORF">CIRG_09314</name>
</gene>
<name>A0A0J6YN43_COCIT</name>
<protein>
    <submittedName>
        <fullName evidence="2">Uncharacterized protein</fullName>
    </submittedName>
</protein>
<proteinExistence type="predicted"/>
<evidence type="ECO:0000313" key="2">
    <source>
        <dbReference type="EMBL" id="KMP10081.1"/>
    </source>
</evidence>
<dbReference type="EMBL" id="DS028100">
    <property type="protein sequence ID" value="KMP10081.1"/>
    <property type="molecule type" value="Genomic_DNA"/>
</dbReference>
<feature type="region of interest" description="Disordered" evidence="1">
    <location>
        <begin position="52"/>
        <end position="84"/>
    </location>
</feature>
<dbReference type="AlphaFoldDB" id="A0A0J6YN43"/>